<name>A0A3S0L5Z7_9BACI</name>
<reference evidence="5 6" key="1">
    <citation type="submission" date="2018-12" db="EMBL/GenBank/DDBJ databases">
        <title>Bacillus yapensis draft genome sequence.</title>
        <authorList>
            <person name="Yu L."/>
            <person name="Xu X."/>
            <person name="Tang X."/>
        </authorList>
    </citation>
    <scope>NUCLEOTIDE SEQUENCE [LARGE SCALE GENOMIC DNA]</scope>
    <source>
        <strain evidence="5 6">XXST-01</strain>
    </source>
</reference>
<feature type="domain" description="Exonuclease" evidence="4">
    <location>
        <begin position="3"/>
        <end position="167"/>
    </location>
</feature>
<sequence length="196" mass="22492">MKNFIAFDFETANRRRHSICSVGMIFVEDGKIVDSIYQLIDPEEHFDRINVSIHGIVPDDVIGAPTFDVFYHSIKEKIENKLMVAHNLSFDGYALRDNLARYEVLPSYNQFLCTYQMSRRILPGLRTYQLNSLCSHFGIDLVNHHHALDDAEACAYLMLKLTNDYGITDFEELYSKTKIKPGEISVGTFRSSLVSK</sequence>
<proteinExistence type="predicted"/>
<dbReference type="GO" id="GO:0003676">
    <property type="term" value="F:nucleic acid binding"/>
    <property type="evidence" value="ECO:0007669"/>
    <property type="project" value="InterPro"/>
</dbReference>
<dbReference type="GO" id="GO:0008408">
    <property type="term" value="F:3'-5' exonuclease activity"/>
    <property type="evidence" value="ECO:0007669"/>
    <property type="project" value="TreeGrafter"/>
</dbReference>
<keyword evidence="6" id="KW-1185">Reference proteome</keyword>
<dbReference type="EMBL" id="RXNT01000017">
    <property type="protein sequence ID" value="RTR27825.1"/>
    <property type="molecule type" value="Genomic_DNA"/>
</dbReference>
<evidence type="ECO:0000256" key="2">
    <source>
        <dbReference type="ARBA" id="ARBA00022801"/>
    </source>
</evidence>
<dbReference type="PANTHER" id="PTHR30231">
    <property type="entry name" value="DNA POLYMERASE III SUBUNIT EPSILON"/>
    <property type="match status" value="1"/>
</dbReference>
<dbReference type="CDD" id="cd06130">
    <property type="entry name" value="DNA_pol_III_epsilon_like"/>
    <property type="match status" value="1"/>
</dbReference>
<dbReference type="RefSeq" id="WP_126410219.1">
    <property type="nucleotide sequence ID" value="NZ_RXNT01000017.1"/>
</dbReference>
<dbReference type="Pfam" id="PF00929">
    <property type="entry name" value="RNase_T"/>
    <property type="match status" value="1"/>
</dbReference>
<comment type="caution">
    <text evidence="5">The sequence shown here is derived from an EMBL/GenBank/DDBJ whole genome shotgun (WGS) entry which is preliminary data.</text>
</comment>
<dbReference type="Gene3D" id="3.30.420.10">
    <property type="entry name" value="Ribonuclease H-like superfamily/Ribonuclease H"/>
    <property type="match status" value="1"/>
</dbReference>
<dbReference type="Proteomes" id="UP000271374">
    <property type="component" value="Unassembled WGS sequence"/>
</dbReference>
<dbReference type="PANTHER" id="PTHR30231:SF42">
    <property type="entry name" value="EXONUCLEASE"/>
    <property type="match status" value="1"/>
</dbReference>
<dbReference type="OrthoDB" id="9803913at2"/>
<dbReference type="FunFam" id="3.30.420.10:FF:000045">
    <property type="entry name" value="3'-5' exonuclease DinG"/>
    <property type="match status" value="1"/>
</dbReference>
<dbReference type="InterPro" id="IPR036397">
    <property type="entry name" value="RNaseH_sf"/>
</dbReference>
<evidence type="ECO:0000256" key="1">
    <source>
        <dbReference type="ARBA" id="ARBA00022722"/>
    </source>
</evidence>
<keyword evidence="2" id="KW-0378">Hydrolase</keyword>
<evidence type="ECO:0000256" key="3">
    <source>
        <dbReference type="ARBA" id="ARBA00022839"/>
    </source>
</evidence>
<dbReference type="InterPro" id="IPR013520">
    <property type="entry name" value="Ribonucl_H"/>
</dbReference>
<evidence type="ECO:0000259" key="4">
    <source>
        <dbReference type="SMART" id="SM00479"/>
    </source>
</evidence>
<evidence type="ECO:0000313" key="6">
    <source>
        <dbReference type="Proteomes" id="UP000271374"/>
    </source>
</evidence>
<gene>
    <name evidence="5" type="ORF">EKG37_18205</name>
</gene>
<keyword evidence="3" id="KW-0269">Exonuclease</keyword>
<organism evidence="5 6">
    <name type="scientific">Bacillus yapensis</name>
    <dbReference type="NCBI Taxonomy" id="2492960"/>
    <lineage>
        <taxon>Bacteria</taxon>
        <taxon>Bacillati</taxon>
        <taxon>Bacillota</taxon>
        <taxon>Bacilli</taxon>
        <taxon>Bacillales</taxon>
        <taxon>Bacillaceae</taxon>
        <taxon>Bacillus</taxon>
    </lineage>
</organism>
<evidence type="ECO:0000313" key="5">
    <source>
        <dbReference type="EMBL" id="RTR27825.1"/>
    </source>
</evidence>
<dbReference type="SMART" id="SM00479">
    <property type="entry name" value="EXOIII"/>
    <property type="match status" value="1"/>
</dbReference>
<keyword evidence="1" id="KW-0540">Nuclease</keyword>
<dbReference type="SUPFAM" id="SSF53098">
    <property type="entry name" value="Ribonuclease H-like"/>
    <property type="match status" value="1"/>
</dbReference>
<dbReference type="AlphaFoldDB" id="A0A3S0L5Z7"/>
<dbReference type="GO" id="GO:0005829">
    <property type="term" value="C:cytosol"/>
    <property type="evidence" value="ECO:0007669"/>
    <property type="project" value="TreeGrafter"/>
</dbReference>
<dbReference type="InterPro" id="IPR012337">
    <property type="entry name" value="RNaseH-like_sf"/>
</dbReference>
<accession>A0A3S0L5Z7</accession>
<protein>
    <recommendedName>
        <fullName evidence="4">Exonuclease domain-containing protein</fullName>
    </recommendedName>
</protein>